<proteinExistence type="predicted"/>
<protein>
    <submittedName>
        <fullName evidence="5">Cobalt ABC transporter</fullName>
    </submittedName>
</protein>
<dbReference type="InterPro" id="IPR027417">
    <property type="entry name" value="P-loop_NTPase"/>
</dbReference>
<dbReference type="AlphaFoldDB" id="A0A1U7HIN7"/>
<dbReference type="Pfam" id="PF00005">
    <property type="entry name" value="ABC_tran"/>
    <property type="match status" value="1"/>
</dbReference>
<dbReference type="InterPro" id="IPR003439">
    <property type="entry name" value="ABC_transporter-like_ATP-bd"/>
</dbReference>
<dbReference type="InterPro" id="IPR003593">
    <property type="entry name" value="AAA+_ATPase"/>
</dbReference>
<dbReference type="GO" id="GO:0005886">
    <property type="term" value="C:plasma membrane"/>
    <property type="evidence" value="ECO:0007669"/>
    <property type="project" value="TreeGrafter"/>
</dbReference>
<dbReference type="EMBL" id="MRCB01000009">
    <property type="protein sequence ID" value="OKH23452.1"/>
    <property type="molecule type" value="Genomic_DNA"/>
</dbReference>
<dbReference type="InterPro" id="IPR015854">
    <property type="entry name" value="ABC_transpr_LolD-like"/>
</dbReference>
<comment type="caution">
    <text evidence="5">The sequence shown here is derived from an EMBL/GenBank/DDBJ whole genome shotgun (WGS) entry which is preliminary data.</text>
</comment>
<keyword evidence="1" id="KW-0813">Transport</keyword>
<dbReference type="GO" id="GO:0016887">
    <property type="term" value="F:ATP hydrolysis activity"/>
    <property type="evidence" value="ECO:0007669"/>
    <property type="project" value="InterPro"/>
</dbReference>
<evidence type="ECO:0000259" key="4">
    <source>
        <dbReference type="PROSITE" id="PS50893"/>
    </source>
</evidence>
<dbReference type="InterPro" id="IPR017871">
    <property type="entry name" value="ABC_transporter-like_CS"/>
</dbReference>
<dbReference type="STRING" id="1921803.NIES593_09475"/>
<dbReference type="SUPFAM" id="SSF52540">
    <property type="entry name" value="P-loop containing nucleoside triphosphate hydrolases"/>
    <property type="match status" value="1"/>
</dbReference>
<keyword evidence="3" id="KW-0067">ATP-binding</keyword>
<organism evidence="5 6">
    <name type="scientific">Hydrococcus rivularis NIES-593</name>
    <dbReference type="NCBI Taxonomy" id="1921803"/>
    <lineage>
        <taxon>Bacteria</taxon>
        <taxon>Bacillati</taxon>
        <taxon>Cyanobacteriota</taxon>
        <taxon>Cyanophyceae</taxon>
        <taxon>Pleurocapsales</taxon>
        <taxon>Hydrococcaceae</taxon>
        <taxon>Hydrococcus</taxon>
    </lineage>
</organism>
<evidence type="ECO:0000256" key="1">
    <source>
        <dbReference type="ARBA" id="ARBA00022448"/>
    </source>
</evidence>
<dbReference type="PROSITE" id="PS50893">
    <property type="entry name" value="ABC_TRANSPORTER_2"/>
    <property type="match status" value="1"/>
</dbReference>
<dbReference type="PROSITE" id="PS00211">
    <property type="entry name" value="ABC_TRANSPORTER_1"/>
    <property type="match status" value="1"/>
</dbReference>
<dbReference type="GO" id="GO:0005524">
    <property type="term" value="F:ATP binding"/>
    <property type="evidence" value="ECO:0007669"/>
    <property type="project" value="UniProtKB-KW"/>
</dbReference>
<sequence length="250" mass="28377">MTILELKQVSLAASMGSRYLLQDISFTVSKGDRIAILGASGAGKTSLLRLLNRLQEPTHGSIYLNNRPINQIPAIQLRQQVVLVLQESKLLGMKVWEALAYPLVLQKLPKSEIQQRIETWRTKLHIRENWLERNELQLSLGQRQLVAIARALVMQPKILLLDEPTSALDAGSANNLIEALIELADTAQTAIVMVNHQLELAQKFARRVLYLQQGQLLEDIKSDRVDWTQLRENLLQLEAQKASDKEFEQF</sequence>
<dbReference type="SMART" id="SM00382">
    <property type="entry name" value="AAA"/>
    <property type="match status" value="1"/>
</dbReference>
<feature type="domain" description="ABC transporter" evidence="4">
    <location>
        <begin position="4"/>
        <end position="238"/>
    </location>
</feature>
<dbReference type="GO" id="GO:0022857">
    <property type="term" value="F:transmembrane transporter activity"/>
    <property type="evidence" value="ECO:0007669"/>
    <property type="project" value="UniProtKB-ARBA"/>
</dbReference>
<accession>A0A1U7HIN7</accession>
<dbReference type="PANTHER" id="PTHR24220">
    <property type="entry name" value="IMPORT ATP-BINDING PROTEIN"/>
    <property type="match status" value="1"/>
</dbReference>
<keyword evidence="6" id="KW-1185">Reference proteome</keyword>
<evidence type="ECO:0000313" key="5">
    <source>
        <dbReference type="EMBL" id="OKH23452.1"/>
    </source>
</evidence>
<dbReference type="CDD" id="cd03225">
    <property type="entry name" value="ABC_cobalt_CbiO_domain1"/>
    <property type="match status" value="1"/>
</dbReference>
<gene>
    <name evidence="5" type="ORF">NIES593_09475</name>
</gene>
<name>A0A1U7HIN7_9CYAN</name>
<evidence type="ECO:0000313" key="6">
    <source>
        <dbReference type="Proteomes" id="UP000186868"/>
    </source>
</evidence>
<evidence type="ECO:0000256" key="3">
    <source>
        <dbReference type="ARBA" id="ARBA00022840"/>
    </source>
</evidence>
<dbReference type="Proteomes" id="UP000186868">
    <property type="component" value="Unassembled WGS sequence"/>
</dbReference>
<dbReference type="Gene3D" id="3.40.50.300">
    <property type="entry name" value="P-loop containing nucleotide triphosphate hydrolases"/>
    <property type="match status" value="1"/>
</dbReference>
<dbReference type="InterPro" id="IPR015856">
    <property type="entry name" value="ABC_transpr_CbiO/EcfA_su"/>
</dbReference>
<dbReference type="OrthoDB" id="422644at2"/>
<keyword evidence="2" id="KW-0547">Nucleotide-binding</keyword>
<dbReference type="RefSeq" id="WP_073599352.1">
    <property type="nucleotide sequence ID" value="NZ_MRCB01000009.1"/>
</dbReference>
<evidence type="ECO:0000256" key="2">
    <source>
        <dbReference type="ARBA" id="ARBA00022741"/>
    </source>
</evidence>
<reference evidence="5 6" key="1">
    <citation type="submission" date="2016-11" db="EMBL/GenBank/DDBJ databases">
        <title>Draft Genome Sequences of Nine Cyanobacterial Strains from Diverse Habitats.</title>
        <authorList>
            <person name="Zhu T."/>
            <person name="Hou S."/>
            <person name="Lu X."/>
            <person name="Hess W.R."/>
        </authorList>
    </citation>
    <scope>NUCLEOTIDE SEQUENCE [LARGE SCALE GENOMIC DNA]</scope>
    <source>
        <strain evidence="5 6">NIES-593</strain>
    </source>
</reference>